<dbReference type="InterPro" id="IPR043128">
    <property type="entry name" value="Rev_trsase/Diguanyl_cyclase"/>
</dbReference>
<dbReference type="EMBL" id="JPVQ01000001">
    <property type="protein sequence ID" value="KGR92302.1"/>
    <property type="molecule type" value="Genomic_DNA"/>
</dbReference>
<dbReference type="PANTHER" id="PTHR44757:SF2">
    <property type="entry name" value="BIOFILM ARCHITECTURE MAINTENANCE PROTEIN MBAA"/>
    <property type="match status" value="1"/>
</dbReference>
<proteinExistence type="predicted"/>
<dbReference type="Pfam" id="PF00990">
    <property type="entry name" value="GGDEF"/>
    <property type="match status" value="1"/>
</dbReference>
<dbReference type="PROSITE" id="PS50113">
    <property type="entry name" value="PAC"/>
    <property type="match status" value="1"/>
</dbReference>
<dbReference type="InterPro" id="IPR013655">
    <property type="entry name" value="PAS_fold_3"/>
</dbReference>
<reference evidence="5 6" key="1">
    <citation type="submission" date="2014-02" db="EMBL/GenBank/DDBJ databases">
        <title>Draft genome sequence of Lysinibacillus massiliensis CCUG 49529.</title>
        <authorList>
            <person name="Zhang F."/>
            <person name="Wang G."/>
            <person name="Zhang L."/>
        </authorList>
    </citation>
    <scope>NUCLEOTIDE SEQUENCE [LARGE SCALE GENOMIC DNA]</scope>
    <source>
        <strain evidence="5 6">CCUG 49529</strain>
    </source>
</reference>
<evidence type="ECO:0000313" key="5">
    <source>
        <dbReference type="EMBL" id="KGR92302.1"/>
    </source>
</evidence>
<dbReference type="FunFam" id="3.30.70.270:FF:000001">
    <property type="entry name" value="Diguanylate cyclase domain protein"/>
    <property type="match status" value="1"/>
</dbReference>
<evidence type="ECO:0000259" key="3">
    <source>
        <dbReference type="PROSITE" id="PS50883"/>
    </source>
</evidence>
<dbReference type="Pfam" id="PF00563">
    <property type="entry name" value="EAL"/>
    <property type="match status" value="1"/>
</dbReference>
<dbReference type="SMART" id="SM00086">
    <property type="entry name" value="PAC"/>
    <property type="match status" value="2"/>
</dbReference>
<dbReference type="PROSITE" id="PS50887">
    <property type="entry name" value="GGDEF"/>
    <property type="match status" value="1"/>
</dbReference>
<dbReference type="SUPFAM" id="SSF141868">
    <property type="entry name" value="EAL domain-like"/>
    <property type="match status" value="1"/>
</dbReference>
<evidence type="ECO:0000259" key="1">
    <source>
        <dbReference type="PROSITE" id="PS50112"/>
    </source>
</evidence>
<dbReference type="InterPro" id="IPR001633">
    <property type="entry name" value="EAL_dom"/>
</dbReference>
<dbReference type="SUPFAM" id="SSF55073">
    <property type="entry name" value="Nucleotide cyclase"/>
    <property type="match status" value="1"/>
</dbReference>
<dbReference type="Gene3D" id="3.20.20.450">
    <property type="entry name" value="EAL domain"/>
    <property type="match status" value="1"/>
</dbReference>
<dbReference type="eggNOG" id="COG5001">
    <property type="taxonomic scope" value="Bacteria"/>
</dbReference>
<dbReference type="InterPro" id="IPR035965">
    <property type="entry name" value="PAS-like_dom_sf"/>
</dbReference>
<dbReference type="SMART" id="SM00052">
    <property type="entry name" value="EAL"/>
    <property type="match status" value="1"/>
</dbReference>
<feature type="domain" description="EAL" evidence="3">
    <location>
        <begin position="453"/>
        <end position="706"/>
    </location>
</feature>
<dbReference type="PANTHER" id="PTHR44757">
    <property type="entry name" value="DIGUANYLATE CYCLASE DGCP"/>
    <property type="match status" value="1"/>
</dbReference>
<dbReference type="InterPro" id="IPR001610">
    <property type="entry name" value="PAC"/>
</dbReference>
<keyword evidence="6" id="KW-1185">Reference proteome</keyword>
<dbReference type="Gene3D" id="3.30.450.20">
    <property type="entry name" value="PAS domain"/>
    <property type="match status" value="2"/>
</dbReference>
<dbReference type="PROSITE" id="PS50112">
    <property type="entry name" value="PAS"/>
    <property type="match status" value="1"/>
</dbReference>
<dbReference type="PROSITE" id="PS50883">
    <property type="entry name" value="EAL"/>
    <property type="match status" value="1"/>
</dbReference>
<accession>A0A0A3JZC0</accession>
<organism evidence="5 6">
    <name type="scientific">Ureibacillus massiliensis 4400831 = CIP 108448 = CCUG 49529</name>
    <dbReference type="NCBI Taxonomy" id="1211035"/>
    <lineage>
        <taxon>Bacteria</taxon>
        <taxon>Bacillati</taxon>
        <taxon>Bacillota</taxon>
        <taxon>Bacilli</taxon>
        <taxon>Bacillales</taxon>
        <taxon>Caryophanaceae</taxon>
        <taxon>Ureibacillus</taxon>
    </lineage>
</organism>
<evidence type="ECO:0000259" key="2">
    <source>
        <dbReference type="PROSITE" id="PS50113"/>
    </source>
</evidence>
<dbReference type="InterPro" id="IPR000160">
    <property type="entry name" value="GGDEF_dom"/>
</dbReference>
<protein>
    <submittedName>
        <fullName evidence="5">Signal peptide protein</fullName>
    </submittedName>
</protein>
<dbReference type="SUPFAM" id="SSF55785">
    <property type="entry name" value="PYP-like sensor domain (PAS domain)"/>
    <property type="match status" value="2"/>
</dbReference>
<evidence type="ECO:0000313" key="6">
    <source>
        <dbReference type="Proteomes" id="UP000030595"/>
    </source>
</evidence>
<dbReference type="InterPro" id="IPR029787">
    <property type="entry name" value="Nucleotide_cyclase"/>
</dbReference>
<comment type="caution">
    <text evidence="5">The sequence shown here is derived from an EMBL/GenBank/DDBJ whole genome shotgun (WGS) entry which is preliminary data.</text>
</comment>
<dbReference type="FunFam" id="3.20.20.450:FF:000001">
    <property type="entry name" value="Cyclic di-GMP phosphodiesterase yahA"/>
    <property type="match status" value="1"/>
</dbReference>
<feature type="domain" description="PAS" evidence="1">
    <location>
        <begin position="152"/>
        <end position="222"/>
    </location>
</feature>
<dbReference type="Pfam" id="PF08447">
    <property type="entry name" value="PAS_3"/>
    <property type="match status" value="1"/>
</dbReference>
<dbReference type="SMART" id="SM00267">
    <property type="entry name" value="GGDEF"/>
    <property type="match status" value="1"/>
</dbReference>
<dbReference type="Pfam" id="PF13426">
    <property type="entry name" value="PAS_9"/>
    <property type="match status" value="1"/>
</dbReference>
<name>A0A0A3JZC0_9BACL</name>
<dbReference type="NCBIfam" id="TIGR00254">
    <property type="entry name" value="GGDEF"/>
    <property type="match status" value="1"/>
</dbReference>
<dbReference type="CDD" id="cd01949">
    <property type="entry name" value="GGDEF"/>
    <property type="match status" value="1"/>
</dbReference>
<dbReference type="InterPro" id="IPR035919">
    <property type="entry name" value="EAL_sf"/>
</dbReference>
<dbReference type="InterPro" id="IPR052155">
    <property type="entry name" value="Biofilm_reg_signaling"/>
</dbReference>
<feature type="domain" description="PAC" evidence="2">
    <location>
        <begin position="97"/>
        <end position="151"/>
    </location>
</feature>
<dbReference type="NCBIfam" id="TIGR00229">
    <property type="entry name" value="sensory_box"/>
    <property type="match status" value="2"/>
</dbReference>
<evidence type="ECO:0000259" key="4">
    <source>
        <dbReference type="PROSITE" id="PS50887"/>
    </source>
</evidence>
<sequence>MLNNNRFFYNLENYSKLPEEIKEELKVLRKMEYVINQSVIMAITDRKGCITYVNDLLCEVSQYKRGELIGQRHEILYSQSYKNRFIVAMLETVKRGQVWKGEILSRKKDGSHYWIHTTIVPFINDENDEYQYYSISKEITKEKEIEEDLKRSHENYRLIAENTINLVTLLETDGSFQYISPSFNSILDYDVPTLMNENFFNIVHPEDLKTVKEDVQTYCRKRKEPLLMEFQILHPEGEYIDVEASIRAISNTSYSNEDLILVVMRDIRGRKEIEQKIYHLAYHDPLTNFPNRRSFMIKLRDEILNRRKTKEKMAILFIDLDNFKSINDQWGHDMGDLVLKEAAIMIQSSICPSDVAARLGGDEFMVMLKSIRDDQDTINVVQSILKKFQSPLFVDGQEFIITCSIGIANYPEHGRSSEELMKNADDALYSVKGQGKNNFIIFNKSIENKTLERRLLENALRKAIKKQEFYLEYQPKLNISTNEIIGMEALVRWNHPDLGTIPPVKFISLAESTGLIIPLGEWILRESCRQTKEWQEKGYPQLRVSVNVSVRQFEDPYFIEKIKRILHEIGLDPHWLEIELTESVFADLKHTVPILEGIRNLGIHISVDDFGTGYSSLSYIKHLPIDTLKVDQSFIKDVHLNHQSKAIVSAVIHLAETIGLNVIAEGIETLEHVEALSKDGLKFGQGYFYSRPLRCEAFEEFVTNNASL</sequence>
<gene>
    <name evidence="5" type="ORF">CD30_00285</name>
</gene>
<dbReference type="CDD" id="cd01948">
    <property type="entry name" value="EAL"/>
    <property type="match status" value="1"/>
</dbReference>
<dbReference type="CDD" id="cd00130">
    <property type="entry name" value="PAS"/>
    <property type="match status" value="2"/>
</dbReference>
<dbReference type="InterPro" id="IPR000014">
    <property type="entry name" value="PAS"/>
</dbReference>
<dbReference type="AlphaFoldDB" id="A0A0A3JZC0"/>
<dbReference type="Proteomes" id="UP000030595">
    <property type="component" value="Unassembled WGS sequence"/>
</dbReference>
<feature type="domain" description="GGDEF" evidence="4">
    <location>
        <begin position="311"/>
        <end position="444"/>
    </location>
</feature>
<dbReference type="Gene3D" id="3.30.70.270">
    <property type="match status" value="1"/>
</dbReference>
<dbReference type="RefSeq" id="WP_036170784.1">
    <property type="nucleotide sequence ID" value="NZ_AVCZ01000001.1"/>
</dbReference>
<dbReference type="InterPro" id="IPR000700">
    <property type="entry name" value="PAS-assoc_C"/>
</dbReference>
<dbReference type="SMART" id="SM00091">
    <property type="entry name" value="PAS"/>
    <property type="match status" value="2"/>
</dbReference>